<keyword evidence="4" id="KW-1185">Reference proteome</keyword>
<dbReference type="EMBL" id="FOFS01000001">
    <property type="protein sequence ID" value="SEP67157.1"/>
    <property type="molecule type" value="Genomic_DNA"/>
</dbReference>
<proteinExistence type="predicted"/>
<dbReference type="AlphaFoldDB" id="A0A1H8ZS99"/>
<evidence type="ECO:0000259" key="1">
    <source>
        <dbReference type="Pfam" id="PF09242"/>
    </source>
</evidence>
<dbReference type="Gene3D" id="3.50.50.60">
    <property type="entry name" value="FAD/NAD(P)-binding domain"/>
    <property type="match status" value="2"/>
</dbReference>
<accession>A0A1H8ZS99</accession>
<dbReference type="InterPro" id="IPR037092">
    <property type="entry name" value="FlavoCytC_S_DH_flav-bd_sf"/>
</dbReference>
<dbReference type="InterPro" id="IPR049386">
    <property type="entry name" value="FCSD_central"/>
</dbReference>
<dbReference type="SUPFAM" id="SSF55424">
    <property type="entry name" value="FAD/NAD-linked reductases, dimerisation (C-terminal) domain"/>
    <property type="match status" value="1"/>
</dbReference>
<dbReference type="InterPro" id="IPR052541">
    <property type="entry name" value="SQRD"/>
</dbReference>
<dbReference type="GO" id="GO:0016491">
    <property type="term" value="F:oxidoreductase activity"/>
    <property type="evidence" value="ECO:0007669"/>
    <property type="project" value="InterPro"/>
</dbReference>
<gene>
    <name evidence="3" type="ORF">SAMN04488038_101140</name>
</gene>
<feature type="domain" description="Sulfide dehydrogenase [flavocytochrome c] flavoprotein chain central" evidence="2">
    <location>
        <begin position="183"/>
        <end position="297"/>
    </location>
</feature>
<dbReference type="OrthoDB" id="9802771at2"/>
<dbReference type="Proteomes" id="UP000199233">
    <property type="component" value="Unassembled WGS sequence"/>
</dbReference>
<dbReference type="InterPro" id="IPR036188">
    <property type="entry name" value="FAD/NAD-bd_sf"/>
</dbReference>
<dbReference type="Pfam" id="PF21706">
    <property type="entry name" value="FCSD_central"/>
    <property type="match status" value="1"/>
</dbReference>
<evidence type="ECO:0000313" key="3">
    <source>
        <dbReference type="EMBL" id="SEP67157.1"/>
    </source>
</evidence>
<evidence type="ECO:0000313" key="4">
    <source>
        <dbReference type="Proteomes" id="UP000199233"/>
    </source>
</evidence>
<feature type="domain" description="Flavocytochrome c sulphide dehydrogenase flavin-binding" evidence="1">
    <location>
        <begin position="377"/>
        <end position="440"/>
    </location>
</feature>
<dbReference type="Gene3D" id="3.90.760.10">
    <property type="entry name" value="Flavocytochrome c sulphide dehydrogenase, flavin-binding domain"/>
    <property type="match status" value="1"/>
</dbReference>
<dbReference type="SUPFAM" id="SSF51905">
    <property type="entry name" value="FAD/NAD(P)-binding domain"/>
    <property type="match status" value="2"/>
</dbReference>
<dbReference type="PANTHER" id="PTHR43755:SF1">
    <property type="entry name" value="FAD-DEPENDENT PYRIDINE NUCLEOTIDE-DISULPHIDE OXIDOREDUCTASE"/>
    <property type="match status" value="1"/>
</dbReference>
<dbReference type="InterPro" id="IPR016156">
    <property type="entry name" value="FAD/NAD-linked_Rdtase_dimer_sf"/>
</dbReference>
<dbReference type="PANTHER" id="PTHR43755">
    <property type="match status" value="1"/>
</dbReference>
<reference evidence="3 4" key="1">
    <citation type="submission" date="2016-10" db="EMBL/GenBank/DDBJ databases">
        <authorList>
            <person name="de Groot N.N."/>
        </authorList>
    </citation>
    <scope>NUCLEOTIDE SEQUENCE [LARGE SCALE GENOMIC DNA]</scope>
    <source>
        <strain evidence="3 4">DSM 25927</strain>
    </source>
</reference>
<dbReference type="Pfam" id="PF09242">
    <property type="entry name" value="FCSD-flav_bind"/>
    <property type="match status" value="1"/>
</dbReference>
<protein>
    <submittedName>
        <fullName evidence="3">Sulfide dehydrogenase [flavocytochrome c] flavoprotein chain</fullName>
    </submittedName>
</protein>
<evidence type="ECO:0000259" key="2">
    <source>
        <dbReference type="Pfam" id="PF21706"/>
    </source>
</evidence>
<sequence>MAKERPDSDHAGFARQLREMMRTRRQVLHDLAMLGGLALPRLSAGAASLHVAVVGGGFAGMSCIRALRELLPDCRISLVEPRARFITGPLSNGLLAGFIAAERLQANIEPLVRQLSLRWLPLRAERLDAPDRCLYLADGSRLRADCFVIAPGIDLRYEAIEGLDAQNSSRMPHGWLLDAQLPLLQRRLAALPERATLLISAPPLPYRCPLAPYERAAAFAWYAQRRRKRWRILIADAKDDFPLSAAFMAGWEALYPQTIEWLPRAAGGSVRAVDARAGSVLLDSGERVRADLISLIPPQTAGALAQRSDLCDESLWCPVAADSFASLRHEHVYVVGDASQALPLPKSASAAHAQGRACAQAIASRYAGQASSGAGILHNACYSLLAPDYALSVESRFASVGGRLNRIEESASPAQADRGARAMSARAALAAQAQLLRDSFQARD</sequence>
<dbReference type="InterPro" id="IPR015323">
    <property type="entry name" value="FlavoCytC_S_DH_flav-bd"/>
</dbReference>
<name>A0A1H8ZS99_9GAMM</name>
<dbReference type="GO" id="GO:0050660">
    <property type="term" value="F:flavin adenine dinucleotide binding"/>
    <property type="evidence" value="ECO:0007669"/>
    <property type="project" value="InterPro"/>
</dbReference>
<dbReference type="STRING" id="489703.SAMN04488038_101140"/>
<organism evidence="3 4">
    <name type="scientific">Solimonas aquatica</name>
    <dbReference type="NCBI Taxonomy" id="489703"/>
    <lineage>
        <taxon>Bacteria</taxon>
        <taxon>Pseudomonadati</taxon>
        <taxon>Pseudomonadota</taxon>
        <taxon>Gammaproteobacteria</taxon>
        <taxon>Nevskiales</taxon>
        <taxon>Nevskiaceae</taxon>
        <taxon>Solimonas</taxon>
    </lineage>
</organism>